<dbReference type="GeneID" id="41979600"/>
<feature type="compositionally biased region" description="Basic residues" evidence="7">
    <location>
        <begin position="302"/>
        <end position="311"/>
    </location>
</feature>
<feature type="region of interest" description="Disordered" evidence="7">
    <location>
        <begin position="1"/>
        <end position="46"/>
    </location>
</feature>
<proteinExistence type="inferred from homology"/>
<feature type="region of interest" description="Disordered" evidence="7">
    <location>
        <begin position="290"/>
        <end position="311"/>
    </location>
</feature>
<comment type="catalytic activity">
    <reaction evidence="6">
        <text>2'-phospho-[ligated tRNA] + NAD(+) = mature tRNA + ADP-alpha-D-ribose 1'',2''-cyclic phosphate + nicotinamide</text>
        <dbReference type="Rhea" id="RHEA:23324"/>
        <dbReference type="Rhea" id="RHEA-COMP:11106"/>
        <dbReference type="Rhea" id="RHEA-COMP:11107"/>
        <dbReference type="ChEBI" id="CHEBI:17154"/>
        <dbReference type="ChEBI" id="CHEBI:57540"/>
        <dbReference type="ChEBI" id="CHEBI:76596"/>
        <dbReference type="ChEBI" id="CHEBI:82883"/>
        <dbReference type="ChEBI" id="CHEBI:85027"/>
        <dbReference type="EC" id="2.7.1.160"/>
    </reaction>
</comment>
<comment type="similarity">
    <text evidence="2">Belongs to the KptA/TPT1 family.</text>
</comment>
<comment type="caution">
    <text evidence="8">The sequence shown here is derived from an EMBL/GenBank/DDBJ whole genome shotgun (WGS) entry which is preliminary data.</text>
</comment>
<dbReference type="STRING" id="1093900.A0A507BBT9"/>
<dbReference type="Pfam" id="PF01885">
    <property type="entry name" value="PTS_2-RNA"/>
    <property type="match status" value="1"/>
</dbReference>
<dbReference type="GO" id="GO:0006388">
    <property type="term" value="P:tRNA splicing, via endonucleolytic cleavage and ligation"/>
    <property type="evidence" value="ECO:0007669"/>
    <property type="project" value="TreeGrafter"/>
</dbReference>
<evidence type="ECO:0000256" key="5">
    <source>
        <dbReference type="ARBA" id="ARBA00023027"/>
    </source>
</evidence>
<dbReference type="InterPro" id="IPR042081">
    <property type="entry name" value="RNA_2'-PTrans_C"/>
</dbReference>
<dbReference type="InterPro" id="IPR002745">
    <property type="entry name" value="Ptrans_KptA/Tpt1"/>
</dbReference>
<dbReference type="Proteomes" id="UP000319257">
    <property type="component" value="Unassembled WGS sequence"/>
</dbReference>
<evidence type="ECO:0000256" key="7">
    <source>
        <dbReference type="SAM" id="MobiDB-lite"/>
    </source>
</evidence>
<dbReference type="FunCoup" id="A0A507BBT9">
    <property type="interactions" value="217"/>
</dbReference>
<accession>A0A507BBT9</accession>
<evidence type="ECO:0000313" key="9">
    <source>
        <dbReference type="Proteomes" id="UP000319257"/>
    </source>
</evidence>
<dbReference type="SUPFAM" id="SSF56399">
    <property type="entry name" value="ADP-ribosylation"/>
    <property type="match status" value="1"/>
</dbReference>
<dbReference type="AlphaFoldDB" id="A0A507BBT9"/>
<organism evidence="8 9">
    <name type="scientific">Thyridium curvatum</name>
    <dbReference type="NCBI Taxonomy" id="1093900"/>
    <lineage>
        <taxon>Eukaryota</taxon>
        <taxon>Fungi</taxon>
        <taxon>Dikarya</taxon>
        <taxon>Ascomycota</taxon>
        <taxon>Pezizomycotina</taxon>
        <taxon>Sordariomycetes</taxon>
        <taxon>Sordariomycetidae</taxon>
        <taxon>Thyridiales</taxon>
        <taxon>Thyridiaceae</taxon>
        <taxon>Thyridium</taxon>
    </lineage>
</organism>
<gene>
    <name evidence="8" type="ORF">E0L32_012153</name>
</gene>
<keyword evidence="9" id="KW-1185">Reference proteome</keyword>
<keyword evidence="5" id="KW-0520">NAD</keyword>
<dbReference type="EC" id="2.7.1.160" evidence="3"/>
<feature type="compositionally biased region" description="Basic and acidic residues" evidence="7">
    <location>
        <begin position="1"/>
        <end position="11"/>
    </location>
</feature>
<evidence type="ECO:0000313" key="8">
    <source>
        <dbReference type="EMBL" id="TPX17367.1"/>
    </source>
</evidence>
<protein>
    <recommendedName>
        <fullName evidence="3">2'-phosphotransferase</fullName>
        <ecNumber evidence="3">2.7.1.160</ecNumber>
    </recommendedName>
</protein>
<keyword evidence="4" id="KW-0808">Transferase</keyword>
<dbReference type="GO" id="GO:0000215">
    <property type="term" value="F:tRNA 2'-phosphotransferase activity"/>
    <property type="evidence" value="ECO:0007669"/>
    <property type="project" value="UniProtKB-EC"/>
</dbReference>
<dbReference type="InterPro" id="IPR042080">
    <property type="entry name" value="RNA_2'-PTrans_N"/>
</dbReference>
<evidence type="ECO:0000256" key="4">
    <source>
        <dbReference type="ARBA" id="ARBA00022679"/>
    </source>
</evidence>
<dbReference type="EMBL" id="SKBQ01000140">
    <property type="protein sequence ID" value="TPX17367.1"/>
    <property type="molecule type" value="Genomic_DNA"/>
</dbReference>
<dbReference type="PANTHER" id="PTHR12684">
    <property type="entry name" value="PUTATIVE PHOSPHOTRANSFERASE"/>
    <property type="match status" value="1"/>
</dbReference>
<evidence type="ECO:0000256" key="3">
    <source>
        <dbReference type="ARBA" id="ARBA00012007"/>
    </source>
</evidence>
<dbReference type="OrthoDB" id="419694at2759"/>
<comment type="function">
    <text evidence="1">Catalyzes the last step of tRNA splicing, the transfer of the splice junction 2'-phosphate from ligated tRNA to NAD to produce ADP-ribose 1''-2'' cyclic phosphate.</text>
</comment>
<reference evidence="8 9" key="1">
    <citation type="submission" date="2019-06" db="EMBL/GenBank/DDBJ databases">
        <title>Draft genome sequence of the filamentous fungus Phialemoniopsis curvata isolated from diesel fuel.</title>
        <authorList>
            <person name="Varaljay V.A."/>
            <person name="Lyon W.J."/>
            <person name="Crouch A.L."/>
            <person name="Drake C.E."/>
            <person name="Hollomon J.M."/>
            <person name="Nadeau L.J."/>
            <person name="Nunn H.S."/>
            <person name="Stevenson B.S."/>
            <person name="Bojanowski C.L."/>
            <person name="Crookes-Goodson W.J."/>
        </authorList>
    </citation>
    <scope>NUCLEOTIDE SEQUENCE [LARGE SCALE GENOMIC DNA]</scope>
    <source>
        <strain evidence="8 9">D216</strain>
    </source>
</reference>
<evidence type="ECO:0000256" key="2">
    <source>
        <dbReference type="ARBA" id="ARBA00009836"/>
    </source>
</evidence>
<dbReference type="Gene3D" id="3.20.170.30">
    <property type="match status" value="1"/>
</dbReference>
<dbReference type="Gene3D" id="1.10.10.970">
    <property type="entry name" value="RNA 2'-phosphotransferase, Tpt1/KptA family, N-terminal domain"/>
    <property type="match status" value="1"/>
</dbReference>
<dbReference type="RefSeq" id="XP_030999078.1">
    <property type="nucleotide sequence ID" value="XM_031134962.1"/>
</dbReference>
<evidence type="ECO:0000256" key="1">
    <source>
        <dbReference type="ARBA" id="ARBA00003343"/>
    </source>
</evidence>
<name>A0A507BBT9_9PEZI</name>
<dbReference type="InParanoid" id="A0A507BBT9"/>
<feature type="compositionally biased region" description="Gly residues" evidence="7">
    <location>
        <begin position="26"/>
        <end position="42"/>
    </location>
</feature>
<sequence>MDRDQADRLQDRLTAGAHGGHRRGRGGGGGSQFRGGGGGGGGRNRETTISKTLSRLLRHQAENAGIKLDDEGYAPLDRVMAWAPLRNLSPTLDEIRSLVASNDKQRFTLKLRGEGDGEGEGEQAGQDPADFLIRANQGHSIKLESTAHLEQLTPATVPPTVVHGTYFAFWPRIVASGGLKPMSRTHVHCATGLPEGGSGPDAAAAVVSGMRRDAELLVYVDAARSMRDGALTWWRSANGVVLCEGDAEAGLVPSRYFAEVRGREGSGVGVLWKDGERVADLPAGLKIVVPHGKQRGGGGGRGRGRGRGRGA</sequence>
<dbReference type="PANTHER" id="PTHR12684:SF2">
    <property type="entry name" value="TRNA 2'-PHOSPHOTRANSFERASE 1"/>
    <property type="match status" value="1"/>
</dbReference>
<evidence type="ECO:0000256" key="6">
    <source>
        <dbReference type="ARBA" id="ARBA00047949"/>
    </source>
</evidence>